<dbReference type="CDD" id="cd00754">
    <property type="entry name" value="Ubl_MoaD"/>
    <property type="match status" value="1"/>
</dbReference>
<dbReference type="Gene3D" id="3.10.20.30">
    <property type="match status" value="1"/>
</dbReference>
<reference evidence="3 4" key="1">
    <citation type="submission" date="2013-03" db="EMBL/GenBank/DDBJ databases">
        <title>The Genome Sequence of Capronia coronata CBS 617.96.</title>
        <authorList>
            <consortium name="The Broad Institute Genomics Platform"/>
            <person name="Cuomo C."/>
            <person name="de Hoog S."/>
            <person name="Gorbushina A."/>
            <person name="Walker B."/>
            <person name="Young S.K."/>
            <person name="Zeng Q."/>
            <person name="Gargeya S."/>
            <person name="Fitzgerald M."/>
            <person name="Haas B."/>
            <person name="Abouelleil A."/>
            <person name="Allen A.W."/>
            <person name="Alvarado L."/>
            <person name="Arachchi H.M."/>
            <person name="Berlin A.M."/>
            <person name="Chapman S.B."/>
            <person name="Gainer-Dewar J."/>
            <person name="Goldberg J."/>
            <person name="Griggs A."/>
            <person name="Gujja S."/>
            <person name="Hansen M."/>
            <person name="Howarth C."/>
            <person name="Imamovic A."/>
            <person name="Ireland A."/>
            <person name="Larimer J."/>
            <person name="McCowan C."/>
            <person name="Murphy C."/>
            <person name="Pearson M."/>
            <person name="Poon T.W."/>
            <person name="Priest M."/>
            <person name="Roberts A."/>
            <person name="Saif S."/>
            <person name="Shea T."/>
            <person name="Sisk P."/>
            <person name="Sykes S."/>
            <person name="Wortman J."/>
            <person name="Nusbaum C."/>
            <person name="Birren B."/>
        </authorList>
    </citation>
    <scope>NUCLEOTIDE SEQUENCE [LARGE SCALE GENOMIC DNA]</scope>
    <source>
        <strain evidence="3 4">CBS 617.96</strain>
    </source>
</reference>
<dbReference type="InterPro" id="IPR012675">
    <property type="entry name" value="Beta-grasp_dom_sf"/>
</dbReference>
<dbReference type="GO" id="GO:0000166">
    <property type="term" value="F:nucleotide binding"/>
    <property type="evidence" value="ECO:0007669"/>
    <property type="project" value="UniProtKB-KW"/>
</dbReference>
<dbReference type="eggNOG" id="KOG3474">
    <property type="taxonomic scope" value="Eukaryota"/>
</dbReference>
<evidence type="ECO:0000313" key="3">
    <source>
        <dbReference type="EMBL" id="EXJ83639.1"/>
    </source>
</evidence>
<protein>
    <submittedName>
        <fullName evidence="3">Uncharacterized protein</fullName>
    </submittedName>
</protein>
<dbReference type="RefSeq" id="XP_007726325.1">
    <property type="nucleotide sequence ID" value="XM_007728135.1"/>
</dbReference>
<dbReference type="GO" id="GO:1990133">
    <property type="term" value="C:molybdopterin adenylyltransferase complex"/>
    <property type="evidence" value="ECO:0007669"/>
    <property type="project" value="TreeGrafter"/>
</dbReference>
<evidence type="ECO:0000256" key="1">
    <source>
        <dbReference type="ARBA" id="ARBA00022741"/>
    </source>
</evidence>
<dbReference type="PANTHER" id="PTHR33359:SF1">
    <property type="entry name" value="MOLYBDOPTERIN SYNTHASE SULFUR CARRIER SUBUNIT"/>
    <property type="match status" value="1"/>
</dbReference>
<dbReference type="Proteomes" id="UP000019484">
    <property type="component" value="Unassembled WGS sequence"/>
</dbReference>
<feature type="chain" id="PRO_5004934620" evidence="2">
    <location>
        <begin position="23"/>
        <end position="103"/>
    </location>
</feature>
<dbReference type="InterPro" id="IPR044672">
    <property type="entry name" value="MOCS2A"/>
</dbReference>
<sequence>MGMGKDTFTLLLFASASTYTGAETLTLPAPSSLRQIFTTLERMYPGFVDKVLKSAAVTVNLEYLDIELDGLDPASTDPGSTTGLDMLIKPGDEVGIIPPVSSG</sequence>
<dbReference type="GO" id="GO:0006777">
    <property type="term" value="P:Mo-molybdopterin cofactor biosynthetic process"/>
    <property type="evidence" value="ECO:0007669"/>
    <property type="project" value="InterPro"/>
</dbReference>
<dbReference type="GeneID" id="19162124"/>
<gene>
    <name evidence="3" type="ORF">A1O1_07263</name>
</gene>
<dbReference type="AlphaFoldDB" id="W9YMZ5"/>
<keyword evidence="4" id="KW-1185">Reference proteome</keyword>
<dbReference type="SUPFAM" id="SSF54285">
    <property type="entry name" value="MoaD/ThiS"/>
    <property type="match status" value="1"/>
</dbReference>
<dbReference type="EMBL" id="AMWN01000006">
    <property type="protein sequence ID" value="EXJ83639.1"/>
    <property type="molecule type" value="Genomic_DNA"/>
</dbReference>
<dbReference type="STRING" id="1182541.W9YMZ5"/>
<comment type="caution">
    <text evidence="3">The sequence shown here is derived from an EMBL/GenBank/DDBJ whole genome shotgun (WGS) entry which is preliminary data.</text>
</comment>
<dbReference type="InterPro" id="IPR016155">
    <property type="entry name" value="Mopterin_synth/thiamin_S_b"/>
</dbReference>
<feature type="signal peptide" evidence="2">
    <location>
        <begin position="1"/>
        <end position="22"/>
    </location>
</feature>
<keyword evidence="1" id="KW-0547">Nucleotide-binding</keyword>
<organism evidence="3 4">
    <name type="scientific">Capronia coronata CBS 617.96</name>
    <dbReference type="NCBI Taxonomy" id="1182541"/>
    <lineage>
        <taxon>Eukaryota</taxon>
        <taxon>Fungi</taxon>
        <taxon>Dikarya</taxon>
        <taxon>Ascomycota</taxon>
        <taxon>Pezizomycotina</taxon>
        <taxon>Eurotiomycetes</taxon>
        <taxon>Chaetothyriomycetidae</taxon>
        <taxon>Chaetothyriales</taxon>
        <taxon>Herpotrichiellaceae</taxon>
        <taxon>Capronia</taxon>
    </lineage>
</organism>
<accession>W9YMZ5</accession>
<proteinExistence type="predicted"/>
<dbReference type="OrthoDB" id="5595860at2759"/>
<keyword evidence="2" id="KW-0732">Signal</keyword>
<evidence type="ECO:0000256" key="2">
    <source>
        <dbReference type="SAM" id="SignalP"/>
    </source>
</evidence>
<dbReference type="HOGENOM" id="CLU_114601_6_1_1"/>
<dbReference type="PANTHER" id="PTHR33359">
    <property type="entry name" value="MOLYBDOPTERIN SYNTHASE SULFUR CARRIER SUBUNIT"/>
    <property type="match status" value="1"/>
</dbReference>
<evidence type="ECO:0000313" key="4">
    <source>
        <dbReference type="Proteomes" id="UP000019484"/>
    </source>
</evidence>
<name>W9YMZ5_9EURO</name>